<gene>
    <name evidence="7" type="ORF">LI90_1571</name>
</gene>
<comment type="caution">
    <text evidence="7">The sequence shown here is derived from an EMBL/GenBank/DDBJ whole genome shotgun (WGS) entry which is preliminary data.</text>
</comment>
<evidence type="ECO:0000256" key="3">
    <source>
        <dbReference type="ARBA" id="ARBA00022989"/>
    </source>
</evidence>
<evidence type="ECO:0008006" key="9">
    <source>
        <dbReference type="Google" id="ProtNLM"/>
    </source>
</evidence>
<dbReference type="Proteomes" id="UP000070188">
    <property type="component" value="Unassembled WGS sequence"/>
</dbReference>
<keyword evidence="2 6" id="KW-0812">Transmembrane</keyword>
<dbReference type="STRING" id="1469144.LI90_1571"/>
<proteinExistence type="predicted"/>
<dbReference type="PATRIC" id="fig|1469144.10.peg.1718"/>
<sequence>MSHGRRWQEMRFDEDAELDSSQVEDVGGSGGFPGGGIAIGGGAIGIIGLILVLLFGGGIDLSSLESGGQQPAQPGSDLAAECRSGADANANQKCRIVADVNSIQAFWSGEFARRGGRYTRAKTTLFTGSVDTGCGFASSAVGPFYCPADRHVYLDLGFFQDLRARFGARGGPFAEAYVLAHEYGHHVQNLVGIMDQVGADRQGPQSAAVRLELQADCLAGVWAHHATQTTDENGRPFLARLTDEDIAAAVDAAGAVGDDRIQQKAQGQVNPETWTHGSAAQRMRWFKIGYRSGDLNQCDTFSAAL</sequence>
<name>A0A132MRB0_9ACTN</name>
<keyword evidence="3 6" id="KW-1133">Transmembrane helix</keyword>
<dbReference type="AlphaFoldDB" id="A0A132MRB0"/>
<dbReference type="GO" id="GO:0016020">
    <property type="term" value="C:membrane"/>
    <property type="evidence" value="ECO:0007669"/>
    <property type="project" value="UniProtKB-SubCell"/>
</dbReference>
<dbReference type="PANTHER" id="PTHR30168">
    <property type="entry name" value="PUTATIVE MEMBRANE PROTEIN YPFJ"/>
    <property type="match status" value="1"/>
</dbReference>
<feature type="region of interest" description="Disordered" evidence="5">
    <location>
        <begin position="1"/>
        <end position="25"/>
    </location>
</feature>
<keyword evidence="8" id="KW-1185">Reference proteome</keyword>
<dbReference type="PANTHER" id="PTHR30168:SF0">
    <property type="entry name" value="INNER MEMBRANE PROTEIN"/>
    <property type="match status" value="1"/>
</dbReference>
<organism evidence="7 8">
    <name type="scientific">Carbonactinospora thermoautotrophica</name>
    <dbReference type="NCBI Taxonomy" id="1469144"/>
    <lineage>
        <taxon>Bacteria</taxon>
        <taxon>Bacillati</taxon>
        <taxon>Actinomycetota</taxon>
        <taxon>Actinomycetes</taxon>
        <taxon>Kitasatosporales</taxon>
        <taxon>Carbonactinosporaceae</taxon>
        <taxon>Carbonactinospora</taxon>
    </lineage>
</organism>
<evidence type="ECO:0000256" key="4">
    <source>
        <dbReference type="ARBA" id="ARBA00023136"/>
    </source>
</evidence>
<dbReference type="EMBL" id="LAXD01000001">
    <property type="protein sequence ID" value="KWW99931.1"/>
    <property type="molecule type" value="Genomic_DNA"/>
</dbReference>
<evidence type="ECO:0000313" key="8">
    <source>
        <dbReference type="Proteomes" id="UP000070188"/>
    </source>
</evidence>
<evidence type="ECO:0000313" key="7">
    <source>
        <dbReference type="EMBL" id="KWW99931.1"/>
    </source>
</evidence>
<evidence type="ECO:0000256" key="1">
    <source>
        <dbReference type="ARBA" id="ARBA00004167"/>
    </source>
</evidence>
<protein>
    <recommendedName>
        <fullName evidence="9">Metalloprotease</fullName>
    </recommendedName>
</protein>
<accession>A0A132MRB0</accession>
<feature type="transmembrane region" description="Helical" evidence="6">
    <location>
        <begin position="37"/>
        <end position="56"/>
    </location>
</feature>
<reference evidence="8" key="1">
    <citation type="submission" date="2015-04" db="EMBL/GenBank/DDBJ databases">
        <title>Physiological reanalysis, assessment of diazotrophy, and genome sequences of multiple isolates of Streptomyces thermoautotrophicus.</title>
        <authorList>
            <person name="MacKellar D.C."/>
            <person name="Lieber L."/>
            <person name="Norman J."/>
            <person name="Bolger A."/>
            <person name="Tobin C."/>
            <person name="Murray J.W."/>
            <person name="Chang R."/>
            <person name="Ford T."/>
            <person name="Nguyen P.Q."/>
            <person name="Woodward J."/>
            <person name="Permingeat H."/>
            <person name="Joshi N.S."/>
            <person name="Silver P.A."/>
            <person name="Usadel B."/>
            <person name="Rutherford A.W."/>
            <person name="Friesen M."/>
            <person name="Prell J."/>
        </authorList>
    </citation>
    <scope>NUCLEOTIDE SEQUENCE [LARGE SCALE GENOMIC DNA]</scope>
    <source>
        <strain evidence="8">H1</strain>
    </source>
</reference>
<dbReference type="InterPro" id="IPR007343">
    <property type="entry name" value="Uncharacterised_pept_Zn_put"/>
</dbReference>
<evidence type="ECO:0000256" key="2">
    <source>
        <dbReference type="ARBA" id="ARBA00022692"/>
    </source>
</evidence>
<evidence type="ECO:0000256" key="6">
    <source>
        <dbReference type="SAM" id="Phobius"/>
    </source>
</evidence>
<feature type="compositionally biased region" description="Basic and acidic residues" evidence="5">
    <location>
        <begin position="1"/>
        <end position="13"/>
    </location>
</feature>
<evidence type="ECO:0000256" key="5">
    <source>
        <dbReference type="SAM" id="MobiDB-lite"/>
    </source>
</evidence>
<dbReference type="Pfam" id="PF04228">
    <property type="entry name" value="Zn_peptidase"/>
    <property type="match status" value="1"/>
</dbReference>
<comment type="subcellular location">
    <subcellularLocation>
        <location evidence="1">Membrane</location>
        <topology evidence="1">Single-pass membrane protein</topology>
    </subcellularLocation>
</comment>
<keyword evidence="4 6" id="KW-0472">Membrane</keyword>